<dbReference type="InterPro" id="IPR001647">
    <property type="entry name" value="HTH_TetR"/>
</dbReference>
<dbReference type="GO" id="GO:0003700">
    <property type="term" value="F:DNA-binding transcription factor activity"/>
    <property type="evidence" value="ECO:0007669"/>
    <property type="project" value="TreeGrafter"/>
</dbReference>
<keyword evidence="1" id="KW-0805">Transcription regulation</keyword>
<dbReference type="PROSITE" id="PS01081">
    <property type="entry name" value="HTH_TETR_1"/>
    <property type="match status" value="1"/>
</dbReference>
<evidence type="ECO:0000313" key="6">
    <source>
        <dbReference type="EMBL" id="RZQ59443.1"/>
    </source>
</evidence>
<evidence type="ECO:0000256" key="3">
    <source>
        <dbReference type="ARBA" id="ARBA00023163"/>
    </source>
</evidence>
<organism evidence="6 7">
    <name type="scientific">Amycolatopsis suaedae</name>
    <dbReference type="NCBI Taxonomy" id="2510978"/>
    <lineage>
        <taxon>Bacteria</taxon>
        <taxon>Bacillati</taxon>
        <taxon>Actinomycetota</taxon>
        <taxon>Actinomycetes</taxon>
        <taxon>Pseudonocardiales</taxon>
        <taxon>Pseudonocardiaceae</taxon>
        <taxon>Amycolatopsis</taxon>
    </lineage>
</organism>
<dbReference type="FunFam" id="1.10.10.60:FF:000141">
    <property type="entry name" value="TetR family transcriptional regulator"/>
    <property type="match status" value="1"/>
</dbReference>
<comment type="caution">
    <text evidence="6">The sequence shown here is derived from an EMBL/GenBank/DDBJ whole genome shotgun (WGS) entry which is preliminary data.</text>
</comment>
<dbReference type="InterPro" id="IPR023772">
    <property type="entry name" value="DNA-bd_HTH_TetR-type_CS"/>
</dbReference>
<dbReference type="GO" id="GO:0000976">
    <property type="term" value="F:transcription cis-regulatory region binding"/>
    <property type="evidence" value="ECO:0007669"/>
    <property type="project" value="TreeGrafter"/>
</dbReference>
<dbReference type="EMBL" id="SFCC01000025">
    <property type="protein sequence ID" value="RZQ59443.1"/>
    <property type="molecule type" value="Genomic_DNA"/>
</dbReference>
<evidence type="ECO:0000256" key="4">
    <source>
        <dbReference type="PROSITE-ProRule" id="PRU00335"/>
    </source>
</evidence>
<dbReference type="RefSeq" id="WP_130479820.1">
    <property type="nucleotide sequence ID" value="NZ_SFCC01000025.1"/>
</dbReference>
<sequence>MRSRREDYSESTRTALVNSATDLFTKRGYAGTSLDEVAKRARVTKGALYHHFSGKQALFEAVFDEVETQVRAPLEAIRRGPLPPWERALTALRMFIDQCQEPTYQRIVIHEAPVVMGWERWREAEDHFSFGLVRGCLEDLVEAGEVDEVPIETTARLLFGALSSAAMMIAASSEPKAVGAEVELVLVTLLSSIRKAERPRG</sequence>
<dbReference type="Pfam" id="PF21351">
    <property type="entry name" value="TetR_C_41"/>
    <property type="match status" value="1"/>
</dbReference>
<evidence type="ECO:0000256" key="1">
    <source>
        <dbReference type="ARBA" id="ARBA00023015"/>
    </source>
</evidence>
<dbReference type="Proteomes" id="UP000292003">
    <property type="component" value="Unassembled WGS sequence"/>
</dbReference>
<keyword evidence="2 4" id="KW-0238">DNA-binding</keyword>
<dbReference type="InterPro" id="IPR009057">
    <property type="entry name" value="Homeodomain-like_sf"/>
</dbReference>
<dbReference type="InterPro" id="IPR036271">
    <property type="entry name" value="Tet_transcr_reg_TetR-rel_C_sf"/>
</dbReference>
<dbReference type="InterPro" id="IPR050109">
    <property type="entry name" value="HTH-type_TetR-like_transc_reg"/>
</dbReference>
<reference evidence="6 7" key="1">
    <citation type="submission" date="2019-02" db="EMBL/GenBank/DDBJ databases">
        <title>Draft genome sequence of Amycolatopsis sp. 8-3EHSu isolated from roots of Suaeda maritima.</title>
        <authorList>
            <person name="Duangmal K."/>
            <person name="Chantavorakit T."/>
        </authorList>
    </citation>
    <scope>NUCLEOTIDE SEQUENCE [LARGE SCALE GENOMIC DNA]</scope>
    <source>
        <strain evidence="6 7">8-3EHSu</strain>
    </source>
</reference>
<gene>
    <name evidence="6" type="ORF">EWH70_34565</name>
</gene>
<dbReference type="PANTHER" id="PTHR30055:SF234">
    <property type="entry name" value="HTH-TYPE TRANSCRIPTIONAL REGULATOR BETI"/>
    <property type="match status" value="1"/>
</dbReference>
<keyword evidence="7" id="KW-1185">Reference proteome</keyword>
<dbReference type="PANTHER" id="PTHR30055">
    <property type="entry name" value="HTH-TYPE TRANSCRIPTIONAL REGULATOR RUTR"/>
    <property type="match status" value="1"/>
</dbReference>
<evidence type="ECO:0000256" key="2">
    <source>
        <dbReference type="ARBA" id="ARBA00023125"/>
    </source>
</evidence>
<dbReference type="SUPFAM" id="SSF46689">
    <property type="entry name" value="Homeodomain-like"/>
    <property type="match status" value="1"/>
</dbReference>
<dbReference type="GO" id="GO:0045892">
    <property type="term" value="P:negative regulation of DNA-templated transcription"/>
    <property type="evidence" value="ECO:0007669"/>
    <property type="project" value="UniProtKB-ARBA"/>
</dbReference>
<dbReference type="PRINTS" id="PR00455">
    <property type="entry name" value="HTHTETR"/>
</dbReference>
<dbReference type="OrthoDB" id="9805134at2"/>
<dbReference type="Pfam" id="PF00440">
    <property type="entry name" value="TetR_N"/>
    <property type="match status" value="1"/>
</dbReference>
<name>A0A4Q7IZD0_9PSEU</name>
<proteinExistence type="predicted"/>
<dbReference type="PROSITE" id="PS50977">
    <property type="entry name" value="HTH_TETR_2"/>
    <property type="match status" value="1"/>
</dbReference>
<keyword evidence="3" id="KW-0804">Transcription</keyword>
<dbReference type="AlphaFoldDB" id="A0A4Q7IZD0"/>
<dbReference type="SUPFAM" id="SSF48498">
    <property type="entry name" value="Tetracyclin repressor-like, C-terminal domain"/>
    <property type="match status" value="1"/>
</dbReference>
<feature type="DNA-binding region" description="H-T-H motif" evidence="4">
    <location>
        <begin position="33"/>
        <end position="52"/>
    </location>
</feature>
<accession>A0A4Q7IZD0</accession>
<dbReference type="InterPro" id="IPR049484">
    <property type="entry name" value="Rv0078-like_C"/>
</dbReference>
<protein>
    <submittedName>
        <fullName evidence="6">TetR/AcrR family transcriptional regulator</fullName>
    </submittedName>
</protein>
<evidence type="ECO:0000259" key="5">
    <source>
        <dbReference type="PROSITE" id="PS50977"/>
    </source>
</evidence>
<evidence type="ECO:0000313" key="7">
    <source>
        <dbReference type="Proteomes" id="UP000292003"/>
    </source>
</evidence>
<dbReference type="Gene3D" id="1.10.357.10">
    <property type="entry name" value="Tetracycline Repressor, domain 2"/>
    <property type="match status" value="1"/>
</dbReference>
<feature type="domain" description="HTH tetR-type" evidence="5">
    <location>
        <begin position="10"/>
        <end position="70"/>
    </location>
</feature>